<sequence length="546" mass="58843">MTRPILVAQFTGLDASGASTTTLVATEPFSQGGGSSIFYPGGLTKPGLIRRMMYDNQALRGPEAIESGVAEIDNTNSDFDGLCGLAYDGMTFTVARMDPATLVAYPSPSSLKYSFFGKSEQATYDFNTFTFAIRDAVHQFDVAALVTKYAGNNVLPNGIEGSAQLLGKPKPAVFGGPAKNISPILVNTSKLIYQVDGVRGLVSGYSISVMDKRNLLTAGAVYSKQSDMETNAPATGQYRVWPAGGCFRLGSTSTGRVTCDVTNPCTTGNGLTGSTTGLEIHSVMRQLAALQNPVFTSNAPFQSLCAATPAVAVYLDSEITVFNALADVANSVNGYFRYMQNQFVLESDGGIGFMLGQLCDPASLPYTPDRQILYVTEADCLSVPRRVTPPGLERGLPVWRVNLQYDRNYTVMTETDLVGIALTDLEYASKEYRTVTASDSSILTQWPAAPELNVTTSITNQTEAQAECNRLLALHKVRRDMIVVTIPGELARQVPDTAGTLFYPVQVGSRVNLSYPRFGLDAGRLFLVVTLLESYDDDTVELTLWG</sequence>
<dbReference type="Proteomes" id="UP001596037">
    <property type="component" value="Unassembled WGS sequence"/>
</dbReference>
<reference evidence="2" key="1">
    <citation type="journal article" date="2019" name="Int. J. Syst. Evol. Microbiol.">
        <title>The Global Catalogue of Microorganisms (GCM) 10K type strain sequencing project: providing services to taxonomists for standard genome sequencing and annotation.</title>
        <authorList>
            <consortium name="The Broad Institute Genomics Platform"/>
            <consortium name="The Broad Institute Genome Sequencing Center for Infectious Disease"/>
            <person name="Wu L."/>
            <person name="Ma J."/>
        </authorList>
    </citation>
    <scope>NUCLEOTIDE SEQUENCE [LARGE SCALE GENOMIC DNA]</scope>
    <source>
        <strain evidence="2">CCUG 57401</strain>
    </source>
</reference>
<evidence type="ECO:0000313" key="2">
    <source>
        <dbReference type="Proteomes" id="UP001596037"/>
    </source>
</evidence>
<comment type="caution">
    <text evidence="1">The sequence shown here is derived from an EMBL/GenBank/DDBJ whole genome shotgun (WGS) entry which is preliminary data.</text>
</comment>
<dbReference type="EMBL" id="JBHSMF010000006">
    <property type="protein sequence ID" value="MFC5498131.1"/>
    <property type="molecule type" value="Genomic_DNA"/>
</dbReference>
<evidence type="ECO:0008006" key="3">
    <source>
        <dbReference type="Google" id="ProtNLM"/>
    </source>
</evidence>
<keyword evidence="2" id="KW-1185">Reference proteome</keyword>
<evidence type="ECO:0000313" key="1">
    <source>
        <dbReference type="EMBL" id="MFC5498131.1"/>
    </source>
</evidence>
<dbReference type="RefSeq" id="WP_376850192.1">
    <property type="nucleotide sequence ID" value="NZ_JBHSMF010000006.1"/>
</dbReference>
<name>A0ABW0NDX2_9BURK</name>
<protein>
    <recommendedName>
        <fullName evidence="3">Tip attachment protein J domain-containing protein</fullName>
    </recommendedName>
</protein>
<organism evidence="1 2">
    <name type="scientific">Caenimonas terrae</name>
    <dbReference type="NCBI Taxonomy" id="696074"/>
    <lineage>
        <taxon>Bacteria</taxon>
        <taxon>Pseudomonadati</taxon>
        <taxon>Pseudomonadota</taxon>
        <taxon>Betaproteobacteria</taxon>
        <taxon>Burkholderiales</taxon>
        <taxon>Comamonadaceae</taxon>
        <taxon>Caenimonas</taxon>
    </lineage>
</organism>
<accession>A0ABW0NDX2</accession>
<proteinExistence type="predicted"/>
<gene>
    <name evidence="1" type="ORF">ACFPOE_11345</name>
</gene>